<dbReference type="InterPro" id="IPR015424">
    <property type="entry name" value="PyrdxlP-dep_Trfase"/>
</dbReference>
<name>A0ABT1F1D2_9PROT</name>
<comment type="caution">
    <text evidence="1">The sequence shown here is derived from an EMBL/GenBank/DDBJ whole genome shotgun (WGS) entry which is preliminary data.</text>
</comment>
<evidence type="ECO:0000313" key="1">
    <source>
        <dbReference type="EMBL" id="MCP1259009.1"/>
    </source>
</evidence>
<keyword evidence="2" id="KW-1185">Reference proteome</keyword>
<accession>A0ABT1F1D2</accession>
<dbReference type="RefSeq" id="WP_165992130.1">
    <property type="nucleotide sequence ID" value="NZ_JAMYZY010000019.1"/>
</dbReference>
<dbReference type="SUPFAM" id="SSF53383">
    <property type="entry name" value="PLP-dependent transferases"/>
    <property type="match status" value="1"/>
</dbReference>
<dbReference type="Proteomes" id="UP001523528">
    <property type="component" value="Unassembled WGS sequence"/>
</dbReference>
<evidence type="ECO:0000313" key="2">
    <source>
        <dbReference type="Proteomes" id="UP001523528"/>
    </source>
</evidence>
<dbReference type="Gene3D" id="3.40.640.10">
    <property type="entry name" value="Type I PLP-dependent aspartate aminotransferase-like (Major domain)"/>
    <property type="match status" value="1"/>
</dbReference>
<reference evidence="1 2" key="1">
    <citation type="submission" date="2022-06" db="EMBL/GenBank/DDBJ databases">
        <title>Acetobacer genomes from food samples.</title>
        <authorList>
            <person name="Sombolestani A."/>
        </authorList>
    </citation>
    <scope>NUCLEOTIDE SEQUENCE [LARGE SCALE GENOMIC DNA]</scope>
    <source>
        <strain evidence="1 2">R-83285</strain>
    </source>
</reference>
<proteinExistence type="predicted"/>
<gene>
    <name evidence="1" type="ORF">NKW50_10445</name>
</gene>
<protein>
    <submittedName>
        <fullName evidence="1">GMP reductase</fullName>
    </submittedName>
</protein>
<sequence length="721" mass="76029">MTDVFQHMQSSSILRHMLAPGSVVQQSTFERPVCVQPDGTILCGPERVGPAQAWFCARLAAELSVLVNAPPHHAQEAVDGQRMARILLAAARVTACAWRTGPFCPPGRVAANMPWSWGNALAGAAVPDAAQLARCVADMAFFVAPALRPHTVDAQALHGWACTAWPVLQPAEWLVVQGGDERLDPGAQTGLNRYGCQPFPRYGELDFSSSTASTPTLAAAQAIHQACARLIRLAVDGQAGEAAVEEVKAFLAAFYHLDSTGRVVLAPSGTDCALAATGLMGLLDAPLTTILPGVEETGSGVPLATCGRHFANRTARGQDVQKGAPIDGFVRDAEHVALPLRRDGGERVPDDDLFAACQQHIARAVKAGRRVLLYVLHVSKTGQLVLPASRVRALCALYPGKVDVLVDACQARLRPEPVRQYVGWGWAVMVTGSKFFTGPPFSGALFLPDSWLDRLRQSRLPAGLAAYATRAEWPDLPAARTLPLGLNAGLFLRWSGARAEMAAFAAVPDVQKKDRLHQFMQGAMAALNACPFVRLLPSVALSTQPEADAWDSLPSIFAFVVLVDGEALDFEQAKDLHGWLLADITPHLPVGLRDAERALAALPCHVGQPVAITTPGGVEAGMGALRVSASARHISGTGGGYAAALPAGLLVAESTPAADHPVAWMLAKLGLILRYWADLAHATPPCGPCVASAGLPGGAGVPRQVHALGRQGISALALRQS</sequence>
<dbReference type="EMBL" id="JAMYZZ010000019">
    <property type="protein sequence ID" value="MCP1259009.1"/>
    <property type="molecule type" value="Genomic_DNA"/>
</dbReference>
<dbReference type="InterPro" id="IPR015421">
    <property type="entry name" value="PyrdxlP-dep_Trfase_major"/>
</dbReference>
<organism evidence="1 2">
    <name type="scientific">Acetobacter lambici</name>
    <dbReference type="NCBI Taxonomy" id="1332824"/>
    <lineage>
        <taxon>Bacteria</taxon>
        <taxon>Pseudomonadati</taxon>
        <taxon>Pseudomonadota</taxon>
        <taxon>Alphaproteobacteria</taxon>
        <taxon>Acetobacterales</taxon>
        <taxon>Acetobacteraceae</taxon>
        <taxon>Acetobacter</taxon>
    </lineage>
</organism>